<proteinExistence type="predicted"/>
<evidence type="ECO:0000313" key="2">
    <source>
        <dbReference type="Proteomes" id="UP001234787"/>
    </source>
</evidence>
<evidence type="ECO:0000313" key="1">
    <source>
        <dbReference type="EMBL" id="GLJ56523.1"/>
    </source>
</evidence>
<protein>
    <submittedName>
        <fullName evidence="1">Uncharacterized protein</fullName>
    </submittedName>
</protein>
<dbReference type="EMBL" id="BSEH01000022">
    <property type="protein sequence ID" value="GLJ56523.1"/>
    <property type="molecule type" value="Genomic_DNA"/>
</dbReference>
<sequence length="152" mass="16296">MLLLRLTPLLSKGLLEDMKLSQLLLNKQPIYLEGETRKAVSATIAFAAVSAAPALVSSGSRSRPGTSTTTGFATFAPGSIFACYIFASPAFSNKSQYGETILLNQSYEKESIIPDSGSLVLGLGGHLRKTMIEPEQARSWTGSILIRQISKT</sequence>
<dbReference type="AlphaFoldDB" id="A0AAD3NP31"/>
<keyword evidence="2" id="KW-1185">Reference proteome</keyword>
<comment type="caution">
    <text evidence="1">The sequence shown here is derived from an EMBL/GenBank/DDBJ whole genome shotgun (WGS) entry which is preliminary data.</text>
</comment>
<reference evidence="1" key="1">
    <citation type="submission" date="2022-12" db="EMBL/GenBank/DDBJ databases">
        <title>Chromosome-Level Genome Assembly of Japanese Cedar (Cryptomeriajaponica D. Don).</title>
        <authorList>
            <person name="Fujino T."/>
            <person name="Yamaguchi K."/>
            <person name="Yokoyama T."/>
            <person name="Hamanaka T."/>
            <person name="Harazono Y."/>
            <person name="Kamada H."/>
            <person name="Kobayashi W."/>
            <person name="Ujino-Ihara T."/>
            <person name="Uchiyama K."/>
            <person name="Matsumoto A."/>
            <person name="Izuno A."/>
            <person name="Tsumura Y."/>
            <person name="Toyoda A."/>
            <person name="Shigenobu S."/>
            <person name="Moriguchi Y."/>
            <person name="Ueno S."/>
            <person name="Kasahara M."/>
        </authorList>
    </citation>
    <scope>NUCLEOTIDE SEQUENCE</scope>
</reference>
<gene>
    <name evidence="1" type="ORF">SUGI_1226780</name>
</gene>
<accession>A0AAD3NP31</accession>
<dbReference type="Proteomes" id="UP001234787">
    <property type="component" value="Unassembled WGS sequence"/>
</dbReference>
<organism evidence="1 2">
    <name type="scientific">Cryptomeria japonica</name>
    <name type="common">Japanese cedar</name>
    <name type="synonym">Cupressus japonica</name>
    <dbReference type="NCBI Taxonomy" id="3369"/>
    <lineage>
        <taxon>Eukaryota</taxon>
        <taxon>Viridiplantae</taxon>
        <taxon>Streptophyta</taxon>
        <taxon>Embryophyta</taxon>
        <taxon>Tracheophyta</taxon>
        <taxon>Spermatophyta</taxon>
        <taxon>Pinopsida</taxon>
        <taxon>Pinidae</taxon>
        <taxon>Conifers II</taxon>
        <taxon>Cupressales</taxon>
        <taxon>Cupressaceae</taxon>
        <taxon>Cryptomeria</taxon>
    </lineage>
</organism>
<name>A0AAD3NP31_CRYJA</name>